<dbReference type="Gene3D" id="1.10.510.10">
    <property type="entry name" value="Transferase(Phosphotransferase) domain 1"/>
    <property type="match status" value="1"/>
</dbReference>
<protein>
    <recommendedName>
        <fullName evidence="3">Protein kinase domain-containing protein</fullName>
    </recommendedName>
</protein>
<dbReference type="AlphaFoldDB" id="A0A9W8K2P7"/>
<comment type="caution">
    <text evidence="1">The sequence shown here is derived from an EMBL/GenBank/DDBJ whole genome shotgun (WGS) entry which is preliminary data.</text>
</comment>
<dbReference type="Proteomes" id="UP001148786">
    <property type="component" value="Unassembled WGS sequence"/>
</dbReference>
<name>A0A9W8K2P7_9AGAR</name>
<dbReference type="InterPro" id="IPR011009">
    <property type="entry name" value="Kinase-like_dom_sf"/>
</dbReference>
<dbReference type="OrthoDB" id="3250441at2759"/>
<evidence type="ECO:0000313" key="1">
    <source>
        <dbReference type="EMBL" id="KAJ3510653.1"/>
    </source>
</evidence>
<keyword evidence="2" id="KW-1185">Reference proteome</keyword>
<reference evidence="1" key="1">
    <citation type="submission" date="2022-07" db="EMBL/GenBank/DDBJ databases">
        <title>Genome Sequence of Agrocybe chaxingu.</title>
        <authorList>
            <person name="Buettner E."/>
        </authorList>
    </citation>
    <scope>NUCLEOTIDE SEQUENCE</scope>
    <source>
        <strain evidence="1">MP-N11</strain>
    </source>
</reference>
<proteinExistence type="predicted"/>
<dbReference type="SUPFAM" id="SSF56112">
    <property type="entry name" value="Protein kinase-like (PK-like)"/>
    <property type="match status" value="1"/>
</dbReference>
<sequence length="444" mass="50418">MFYSVLKSYLTDSVLRDGLGDPYDHYKRKVKKALNECLKRLPPDCSPSELVHSPKKQAELLGGNKPLIHMGWPGGVPATIFNPALAALQQRLDRLEQVQVRPREIERAAWYISWTVKFHEDEAILQIWIKDLLNIAIGQNGEWGRTLNWADDIQPTSAWWYKEFLTLVLELKNTSGLFGDALLQAVMNYSKVVSRKKYERFRGSCNFPIVLIGATANRLEISVAVCVGHIYVTKLLTLDLSLGFHCSDNVIRLARVFNVLSSCRTYLENYYHKVSKLEAPRLSAGQPTSALVDLGNTTSALYIATLGDTDQEAILHFCERVIGDLFMVVMDRVDGKSIWQLQRDKMPVPAIISKKVAEAVRILHENDIVFGDLRDPNILYVASRDDMVLVDFDWPGKDGESRYPASFNQSNTWDDEVFPYGIMRKSHDLWQLKRLEALCNPGAE</sequence>
<dbReference type="EMBL" id="JANKHO010000382">
    <property type="protein sequence ID" value="KAJ3510653.1"/>
    <property type="molecule type" value="Genomic_DNA"/>
</dbReference>
<gene>
    <name evidence="1" type="ORF">NLJ89_g4547</name>
</gene>
<organism evidence="1 2">
    <name type="scientific">Agrocybe chaxingu</name>
    <dbReference type="NCBI Taxonomy" id="84603"/>
    <lineage>
        <taxon>Eukaryota</taxon>
        <taxon>Fungi</taxon>
        <taxon>Dikarya</taxon>
        <taxon>Basidiomycota</taxon>
        <taxon>Agaricomycotina</taxon>
        <taxon>Agaricomycetes</taxon>
        <taxon>Agaricomycetidae</taxon>
        <taxon>Agaricales</taxon>
        <taxon>Agaricineae</taxon>
        <taxon>Strophariaceae</taxon>
        <taxon>Agrocybe</taxon>
    </lineage>
</organism>
<accession>A0A9W8K2P7</accession>
<evidence type="ECO:0008006" key="3">
    <source>
        <dbReference type="Google" id="ProtNLM"/>
    </source>
</evidence>
<evidence type="ECO:0000313" key="2">
    <source>
        <dbReference type="Proteomes" id="UP001148786"/>
    </source>
</evidence>